<dbReference type="Gene3D" id="3.30.710.10">
    <property type="entry name" value="Potassium Channel Kv1.1, Chain A"/>
    <property type="match status" value="1"/>
</dbReference>
<evidence type="ECO:0008006" key="4">
    <source>
        <dbReference type="Google" id="ProtNLM"/>
    </source>
</evidence>
<dbReference type="InterPro" id="IPR011333">
    <property type="entry name" value="SKP1/BTB/POZ_sf"/>
</dbReference>
<evidence type="ECO:0000313" key="2">
    <source>
        <dbReference type="EMBL" id="KAF4657205.1"/>
    </source>
</evidence>
<dbReference type="Proteomes" id="UP000570595">
    <property type="component" value="Unassembled WGS sequence"/>
</dbReference>
<proteinExistence type="predicted"/>
<name>A0A7J6LD96_PEROL</name>
<dbReference type="CDD" id="cd18186">
    <property type="entry name" value="BTB_POZ_ZBTB_KLHL-like"/>
    <property type="match status" value="1"/>
</dbReference>
<feature type="region of interest" description="Disordered" evidence="1">
    <location>
        <begin position="1"/>
        <end position="95"/>
    </location>
</feature>
<evidence type="ECO:0000313" key="3">
    <source>
        <dbReference type="Proteomes" id="UP000570595"/>
    </source>
</evidence>
<gene>
    <name evidence="2" type="ORF">FOZ61_006416</name>
</gene>
<dbReference type="SUPFAM" id="SSF54695">
    <property type="entry name" value="POZ domain"/>
    <property type="match status" value="1"/>
</dbReference>
<reference evidence="2 3" key="1">
    <citation type="submission" date="2020-04" db="EMBL/GenBank/DDBJ databases">
        <title>Perkinsus olseni comparative genomics.</title>
        <authorList>
            <person name="Bogema D.R."/>
        </authorList>
    </citation>
    <scope>NUCLEOTIDE SEQUENCE [LARGE SCALE GENOMIC DNA]</scope>
    <source>
        <strain evidence="2">ATCC PRA-179</strain>
    </source>
</reference>
<dbReference type="EMBL" id="JABAHT010000366">
    <property type="protein sequence ID" value="KAF4657205.1"/>
    <property type="molecule type" value="Genomic_DNA"/>
</dbReference>
<accession>A0A7J6LD96</accession>
<comment type="caution">
    <text evidence="2">The sequence shown here is derived from an EMBL/GenBank/DDBJ whole genome shotgun (WGS) entry which is preliminary data.</text>
</comment>
<dbReference type="AlphaFoldDB" id="A0A7J6LD96"/>
<dbReference type="OrthoDB" id="10419884at2759"/>
<feature type="compositionally biased region" description="Low complexity" evidence="1">
    <location>
        <begin position="72"/>
        <end position="95"/>
    </location>
</feature>
<sequence>MASSSSGSNWPPPAGPPAPLPTSPVEDSTIEYHQVVQFSSGEENQMEAREDEEGYHEPDSSDVPTEEEEDPTPAVVTSPTSPYIPSRRSSSTSGLVTSGGSGYYLTAATGHSPHPPGEQLMASMFPDVISAIGDARQSEDSTGSRQGVPEEASDVESWRDYSNDLLAGKSIFFGHRTSVNVMLVIGGGSKPTTLHAHWEVLCSSFSYFENMKDCRMRESVEGVAYFPTDSPRAWLTQLKRVLSPRHTRYPPYRQLDFTDAVEVISLVDRLQASWLSRELQGVLSDESYGDQRTPAIADMLAAHGLSDVVASWFNEKYWPALNAWRCVSECKNVQALRCAALLGDAPTHNLPAVDWRVQTSVWSHFAFVLGKFVREIKALEYVCHEAASTKSQVEQLRKTLRDAKMESRGRQNRISRMKSAGEIFYS</sequence>
<organism evidence="2 3">
    <name type="scientific">Perkinsus olseni</name>
    <name type="common">Perkinsus atlanticus</name>
    <dbReference type="NCBI Taxonomy" id="32597"/>
    <lineage>
        <taxon>Eukaryota</taxon>
        <taxon>Sar</taxon>
        <taxon>Alveolata</taxon>
        <taxon>Perkinsozoa</taxon>
        <taxon>Perkinsea</taxon>
        <taxon>Perkinsida</taxon>
        <taxon>Perkinsidae</taxon>
        <taxon>Perkinsus</taxon>
    </lineage>
</organism>
<feature type="compositionally biased region" description="Pro residues" evidence="1">
    <location>
        <begin position="10"/>
        <end position="22"/>
    </location>
</feature>
<feature type="region of interest" description="Disordered" evidence="1">
    <location>
        <begin position="134"/>
        <end position="156"/>
    </location>
</feature>
<protein>
    <recommendedName>
        <fullName evidence="4">BTB domain-containing protein</fullName>
    </recommendedName>
</protein>
<evidence type="ECO:0000256" key="1">
    <source>
        <dbReference type="SAM" id="MobiDB-lite"/>
    </source>
</evidence>